<dbReference type="AlphaFoldDB" id="A0A370DI17"/>
<reference evidence="2 3" key="1">
    <citation type="journal article" date="2018" name="ISME J.">
        <title>Endosymbiont genomes yield clues of tubeworm success.</title>
        <authorList>
            <person name="Li Y."/>
            <person name="Liles M.R."/>
            <person name="Halanych K.M."/>
        </authorList>
    </citation>
    <scope>NUCLEOTIDE SEQUENCE [LARGE SCALE GENOMIC DNA]</scope>
    <source>
        <strain evidence="2">A1464</strain>
    </source>
</reference>
<evidence type="ECO:0008006" key="4">
    <source>
        <dbReference type="Google" id="ProtNLM"/>
    </source>
</evidence>
<accession>A0A370DI17</accession>
<keyword evidence="3" id="KW-1185">Reference proteome</keyword>
<keyword evidence="1" id="KW-1133">Transmembrane helix</keyword>
<protein>
    <recommendedName>
        <fullName evidence="4">DUF4129 domain-containing protein</fullName>
    </recommendedName>
</protein>
<sequence>MLNHALADEVDSTDKVDKRPAVFSERKEIEESKSIINDIISNEPFTDIKEEKIWSFEETEKQEDIDVDPDLGWLSDAVRFISMIIEAALWLVPVLIIFYLYRYREYWLNLIQGNGLQKDEQVLPETLFGLDIRKESLPDDIEKVAQQLWQQNKYREAVSLLYRGSLSVLFKQYRFELPPGATEQDCIRQLQLNSRSGAEVEIHATDSAFVEERIERFTRLTNEWVSIAYAHRFPHDHVFSEICNDWNQYFSVNKEVS</sequence>
<evidence type="ECO:0000313" key="3">
    <source>
        <dbReference type="Proteomes" id="UP000254266"/>
    </source>
</evidence>
<comment type="caution">
    <text evidence="2">The sequence shown here is derived from an EMBL/GenBank/DDBJ whole genome shotgun (WGS) entry which is preliminary data.</text>
</comment>
<keyword evidence="1" id="KW-0472">Membrane</keyword>
<proteinExistence type="predicted"/>
<gene>
    <name evidence="2" type="ORF">DIZ80_07670</name>
</gene>
<dbReference type="Proteomes" id="UP000254266">
    <property type="component" value="Unassembled WGS sequence"/>
</dbReference>
<evidence type="ECO:0000313" key="2">
    <source>
        <dbReference type="EMBL" id="RDH84004.1"/>
    </source>
</evidence>
<organism evidence="2 3">
    <name type="scientific">endosymbiont of Galathealinum brachiosum</name>
    <dbReference type="NCBI Taxonomy" id="2200906"/>
    <lineage>
        <taxon>Bacteria</taxon>
        <taxon>Pseudomonadati</taxon>
        <taxon>Pseudomonadota</taxon>
        <taxon>Gammaproteobacteria</taxon>
        <taxon>sulfur-oxidizing symbionts</taxon>
    </lineage>
</organism>
<keyword evidence="1" id="KW-0812">Transmembrane</keyword>
<name>A0A370DI17_9GAMM</name>
<evidence type="ECO:0000256" key="1">
    <source>
        <dbReference type="SAM" id="Phobius"/>
    </source>
</evidence>
<dbReference type="EMBL" id="QFXC01000008">
    <property type="protein sequence ID" value="RDH84004.1"/>
    <property type="molecule type" value="Genomic_DNA"/>
</dbReference>
<feature type="transmembrane region" description="Helical" evidence="1">
    <location>
        <begin position="80"/>
        <end position="101"/>
    </location>
</feature>